<reference evidence="1 2" key="1">
    <citation type="submission" date="2014-01" db="EMBL/GenBank/DDBJ databases">
        <title>Roseivivax isoporae LMG 25204 Genome Sequencing.</title>
        <authorList>
            <person name="Lai Q."/>
            <person name="Li G."/>
            <person name="Shao Z."/>
        </authorList>
    </citation>
    <scope>NUCLEOTIDE SEQUENCE [LARGE SCALE GENOMIC DNA]</scope>
    <source>
        <strain evidence="1 2">LMG 25204</strain>
    </source>
</reference>
<proteinExistence type="predicted"/>
<accession>X7FBR7</accession>
<gene>
    <name evidence="1" type="ORF">RISW2_16150</name>
</gene>
<keyword evidence="2" id="KW-1185">Reference proteome</keyword>
<dbReference type="EMBL" id="JAME01000004">
    <property type="protein sequence ID" value="ETX30367.1"/>
    <property type="molecule type" value="Genomic_DNA"/>
</dbReference>
<evidence type="ECO:0000313" key="1">
    <source>
        <dbReference type="EMBL" id="ETX30367.1"/>
    </source>
</evidence>
<organism evidence="1 2">
    <name type="scientific">Roseivivax isoporae LMG 25204</name>
    <dbReference type="NCBI Taxonomy" id="1449351"/>
    <lineage>
        <taxon>Bacteria</taxon>
        <taxon>Pseudomonadati</taxon>
        <taxon>Pseudomonadota</taxon>
        <taxon>Alphaproteobacteria</taxon>
        <taxon>Rhodobacterales</taxon>
        <taxon>Roseobacteraceae</taxon>
        <taxon>Roseivivax</taxon>
    </lineage>
</organism>
<sequence length="35" mass="3658">MTFAFTLATTGHVADDLVALNAGPMPAMSRRDHAA</sequence>
<name>X7FBR7_9RHOB</name>
<comment type="caution">
    <text evidence="1">The sequence shown here is derived from an EMBL/GenBank/DDBJ whole genome shotgun (WGS) entry which is preliminary data.</text>
</comment>
<dbReference type="Proteomes" id="UP000023430">
    <property type="component" value="Unassembled WGS sequence"/>
</dbReference>
<evidence type="ECO:0000313" key="2">
    <source>
        <dbReference type="Proteomes" id="UP000023430"/>
    </source>
</evidence>
<dbReference type="AlphaFoldDB" id="X7FBR7"/>
<protein>
    <submittedName>
        <fullName evidence="1">Uncharacterized protein</fullName>
    </submittedName>
</protein>